<organism evidence="2 3">
    <name type="scientific">Streptomyces pseudovenezuelae</name>
    <dbReference type="NCBI Taxonomy" id="67350"/>
    <lineage>
        <taxon>Bacteria</taxon>
        <taxon>Bacillati</taxon>
        <taxon>Actinomycetota</taxon>
        <taxon>Actinomycetes</taxon>
        <taxon>Kitasatosporales</taxon>
        <taxon>Streptomycetaceae</taxon>
        <taxon>Streptomyces</taxon>
        <taxon>Streptomyces aurantiacus group</taxon>
    </lineage>
</organism>
<dbReference type="EMBL" id="JARXVH010000007">
    <property type="protein sequence ID" value="MDH6217823.1"/>
    <property type="molecule type" value="Genomic_DNA"/>
</dbReference>
<feature type="transmembrane region" description="Helical" evidence="1">
    <location>
        <begin position="441"/>
        <end position="461"/>
    </location>
</feature>
<evidence type="ECO:0000256" key="1">
    <source>
        <dbReference type="SAM" id="Phobius"/>
    </source>
</evidence>
<keyword evidence="1" id="KW-1133">Transmembrane helix</keyword>
<gene>
    <name evidence="2" type="ORF">M2283_005151</name>
</gene>
<reference evidence="2 3" key="1">
    <citation type="submission" date="2023-04" db="EMBL/GenBank/DDBJ databases">
        <title>Forest soil microbial communities from Buena Vista Peninsula, Colon Province, Panama.</title>
        <authorList>
            <person name="Bouskill N."/>
        </authorList>
    </citation>
    <scope>NUCLEOTIDE SEQUENCE [LARGE SCALE GENOMIC DNA]</scope>
    <source>
        <strain evidence="2 3">GGS1</strain>
    </source>
</reference>
<feature type="transmembrane region" description="Helical" evidence="1">
    <location>
        <begin position="410"/>
        <end position="429"/>
    </location>
</feature>
<keyword evidence="1" id="KW-0812">Transmembrane</keyword>
<feature type="transmembrane region" description="Helical" evidence="1">
    <location>
        <begin position="321"/>
        <end position="341"/>
    </location>
</feature>
<dbReference type="Gene3D" id="3.40.50.300">
    <property type="entry name" value="P-loop containing nucleotide triphosphate hydrolases"/>
    <property type="match status" value="1"/>
</dbReference>
<feature type="transmembrane region" description="Helical" evidence="1">
    <location>
        <begin position="145"/>
        <end position="169"/>
    </location>
</feature>
<accession>A0ABT6LND2</accession>
<sequence>MRFGGAVYWDTVAEDVIYRRAVRACLTVPRIRRQLEARPAVTANDVVRAMSSQDNIADVLAWGGGSHAAFHSVAVKRKQVQDLLRSIAEEAEWDSRTAAFYVTAAVTVLLWFGGAPFLYTLAVLLTLTLGALALVLEASRSRIQLLLWGLGGVLFTFGLSVLVPLSLFLGRRWYRVLVQRTAGPVVQKAVDGLLGEDHDTLLLATDYDGLRSPRDSRWLIDNAALGQLLRKIKQIDGGTIAISGPRGVGKTSLLRKCTAPHDFSVFAEAPAAYAPHDFLTSLFVQVCETYIRDAGHHVPEFTRLPHLHRVLGRLALPLQRLVRWLAFALPAAGLVTLGLFATARSLQTEHSNEVRRYVADLADTVREHALDVWHGQAVVAGLAATCVGVAIWMIRSSPTVGVVLRRTGRTVYQVVVVALCCGPFISLAFDPEIRRNAASLLHDGTLAWWLLLLVLSIVLLANYPARDVVVRISEWEVPKRWFYAPLVRLLPFAALAVLIASRGGRAILTDSENPERILIWLLGIGLGKFQYRSWTLIRPEPKLVAACRRRLYQLQTIQSSSAAVTTGATQLLSLGTSHTTSLSTIPPNYPSLVADFRLLLADIAQDIQSRGQRFIIAIDEVDRLGTDAEALAFLREIKAVLGVPGVHFLISVAEDVGAAFVRRGLPHRDVTDSSFDDVLHVQAHVLAESTGVLRKRADDISPPFVLLSHALSGGIPRDLIRYGRRLVEVRDTTHDVELTDISKTVILEELSETLAGFRTLLAKYQWSEDTSVILGSFRGLVGHLRTACPCRGREEQLLLALEHFAIHAPRQQDHSTGDAVADEARPLIDEAAAYAYFSLTLLGVFGRPQFNSRMAAARSRGPDGDPELLAEARLELAVSPYSARKLIDGIRLAWDLPDSPAAAAPTFVPPPRSTACTVHHRS</sequence>
<keyword evidence="3" id="KW-1185">Reference proteome</keyword>
<dbReference type="RefSeq" id="WP_280878695.1">
    <property type="nucleotide sequence ID" value="NZ_JARXVH010000007.1"/>
</dbReference>
<evidence type="ECO:0000313" key="3">
    <source>
        <dbReference type="Proteomes" id="UP001160499"/>
    </source>
</evidence>
<feature type="transmembrane region" description="Helical" evidence="1">
    <location>
        <begin position="377"/>
        <end position="395"/>
    </location>
</feature>
<comment type="caution">
    <text evidence="2">The sequence shown here is derived from an EMBL/GenBank/DDBJ whole genome shotgun (WGS) entry which is preliminary data.</text>
</comment>
<dbReference type="SUPFAM" id="SSF52540">
    <property type="entry name" value="P-loop containing nucleoside triphosphate hydrolases"/>
    <property type="match status" value="1"/>
</dbReference>
<dbReference type="InterPro" id="IPR027417">
    <property type="entry name" value="P-loop_NTPase"/>
</dbReference>
<proteinExistence type="predicted"/>
<protein>
    <recommendedName>
        <fullName evidence="4">KAP NTPase domain-containing protein</fullName>
    </recommendedName>
</protein>
<evidence type="ECO:0000313" key="2">
    <source>
        <dbReference type="EMBL" id="MDH6217823.1"/>
    </source>
</evidence>
<keyword evidence="1" id="KW-0472">Membrane</keyword>
<evidence type="ECO:0008006" key="4">
    <source>
        <dbReference type="Google" id="ProtNLM"/>
    </source>
</evidence>
<name>A0ABT6LND2_9ACTN</name>
<feature type="transmembrane region" description="Helical" evidence="1">
    <location>
        <begin position="481"/>
        <end position="500"/>
    </location>
</feature>
<dbReference type="Proteomes" id="UP001160499">
    <property type="component" value="Unassembled WGS sequence"/>
</dbReference>